<organism evidence="1 2">
    <name type="scientific">Alosa alosa</name>
    <name type="common">allis shad</name>
    <dbReference type="NCBI Taxonomy" id="278164"/>
    <lineage>
        <taxon>Eukaryota</taxon>
        <taxon>Metazoa</taxon>
        <taxon>Chordata</taxon>
        <taxon>Craniata</taxon>
        <taxon>Vertebrata</taxon>
        <taxon>Euteleostomi</taxon>
        <taxon>Actinopterygii</taxon>
        <taxon>Neopterygii</taxon>
        <taxon>Teleostei</taxon>
        <taxon>Clupei</taxon>
        <taxon>Clupeiformes</taxon>
        <taxon>Clupeoidei</taxon>
        <taxon>Clupeidae</taxon>
        <taxon>Alosa</taxon>
    </lineage>
</organism>
<proteinExistence type="predicted"/>
<protein>
    <submittedName>
        <fullName evidence="1">Uncharacterized protein</fullName>
    </submittedName>
</protein>
<keyword evidence="2" id="KW-1185">Reference proteome</keyword>
<gene>
    <name evidence="1" type="ORF">AALO_G00285320</name>
</gene>
<accession>A0AAV6FJP1</accession>
<reference evidence="1" key="1">
    <citation type="submission" date="2020-10" db="EMBL/GenBank/DDBJ databases">
        <title>Chromosome-scale genome assembly of the Allis shad, Alosa alosa.</title>
        <authorList>
            <person name="Margot Z."/>
            <person name="Christophe K."/>
            <person name="Cabau C."/>
            <person name="Louis A."/>
            <person name="Berthelot C."/>
            <person name="Parey E."/>
            <person name="Roest Crollius H."/>
            <person name="Montfort J."/>
            <person name="Robinson-Rechavi M."/>
            <person name="Bucao C."/>
            <person name="Bouchez O."/>
            <person name="Gislard M."/>
            <person name="Lluch J."/>
            <person name="Milhes M."/>
            <person name="Lampietro C."/>
            <person name="Lopez Roques C."/>
            <person name="Donnadieu C."/>
            <person name="Braasch I."/>
            <person name="Desvignes T."/>
            <person name="Postlethwait J."/>
            <person name="Bobe J."/>
            <person name="Guiguen Y."/>
        </authorList>
    </citation>
    <scope>NUCLEOTIDE SEQUENCE</scope>
    <source>
        <strain evidence="1">M-15738</strain>
        <tissue evidence="1">Blood</tissue>
    </source>
</reference>
<evidence type="ECO:0000313" key="1">
    <source>
        <dbReference type="EMBL" id="KAG5261532.1"/>
    </source>
</evidence>
<dbReference type="Proteomes" id="UP000823561">
    <property type="component" value="Chromosome 23"/>
</dbReference>
<sequence>MTTTLQTLLASKLDPPSQDVGSERLDGCEDGGRRYEVVPSVVCSMCCLFGIIYCFFDLSNKPREAVGDADSTAYGLYTQLRALQCWRRIPFTLHGLTSSVAHLNCGSVVSRFSRCSR</sequence>
<name>A0AAV6FJP1_9TELE</name>
<dbReference type="AlphaFoldDB" id="A0AAV6FJP1"/>
<comment type="caution">
    <text evidence="1">The sequence shown here is derived from an EMBL/GenBank/DDBJ whole genome shotgun (WGS) entry which is preliminary data.</text>
</comment>
<evidence type="ECO:0000313" key="2">
    <source>
        <dbReference type="Proteomes" id="UP000823561"/>
    </source>
</evidence>
<dbReference type="EMBL" id="JADWDJ010000023">
    <property type="protein sequence ID" value="KAG5261532.1"/>
    <property type="molecule type" value="Genomic_DNA"/>
</dbReference>